<feature type="domain" description="NADP-dependent oxidoreductase" evidence="4">
    <location>
        <begin position="25"/>
        <end position="263"/>
    </location>
</feature>
<keyword evidence="2" id="KW-0521">NADP</keyword>
<dbReference type="PRINTS" id="PR00069">
    <property type="entry name" value="ALDKETRDTASE"/>
</dbReference>
<dbReference type="InterPro" id="IPR018170">
    <property type="entry name" value="Aldo/ket_reductase_CS"/>
</dbReference>
<name>A0A381VJJ1_9ZZZZ</name>
<evidence type="ECO:0000256" key="3">
    <source>
        <dbReference type="ARBA" id="ARBA00023002"/>
    </source>
</evidence>
<dbReference type="CDD" id="cd19071">
    <property type="entry name" value="AKR_AKR1-5-like"/>
    <property type="match status" value="1"/>
</dbReference>
<dbReference type="AlphaFoldDB" id="A0A381VJJ1"/>
<reference evidence="5" key="1">
    <citation type="submission" date="2018-05" db="EMBL/GenBank/DDBJ databases">
        <authorList>
            <person name="Lanie J.A."/>
            <person name="Ng W.-L."/>
            <person name="Kazmierczak K.M."/>
            <person name="Andrzejewski T.M."/>
            <person name="Davidsen T.M."/>
            <person name="Wayne K.J."/>
            <person name="Tettelin H."/>
            <person name="Glass J.I."/>
            <person name="Rusch D."/>
            <person name="Podicherti R."/>
            <person name="Tsui H.-C.T."/>
            <person name="Winkler M.E."/>
        </authorList>
    </citation>
    <scope>NUCLEOTIDE SEQUENCE</scope>
</reference>
<dbReference type="PANTHER" id="PTHR43827:SF3">
    <property type="entry name" value="NADP-DEPENDENT OXIDOREDUCTASE DOMAIN-CONTAINING PROTEIN"/>
    <property type="match status" value="1"/>
</dbReference>
<evidence type="ECO:0000259" key="4">
    <source>
        <dbReference type="Pfam" id="PF00248"/>
    </source>
</evidence>
<organism evidence="5">
    <name type="scientific">marine metagenome</name>
    <dbReference type="NCBI Taxonomy" id="408172"/>
    <lineage>
        <taxon>unclassified sequences</taxon>
        <taxon>metagenomes</taxon>
        <taxon>ecological metagenomes</taxon>
    </lineage>
</organism>
<evidence type="ECO:0000256" key="1">
    <source>
        <dbReference type="ARBA" id="ARBA00007905"/>
    </source>
</evidence>
<dbReference type="SUPFAM" id="SSF51430">
    <property type="entry name" value="NAD(P)-linked oxidoreductase"/>
    <property type="match status" value="1"/>
</dbReference>
<comment type="similarity">
    <text evidence="1">Belongs to the aldo/keto reductase family.</text>
</comment>
<sequence length="279" mass="31742">MSITLNIRSRITLQDGNSMPLFGLGVWAAQSGKETYDTTLYALKTGYRHIDTAEMYGNEKDVGNAVIDSGLNRDEIFVTTKLWDSGLGYDHALKAFDASLKKMNLEYVDLYLIHWPEKGSQLDIWRALERIKKEGRSHSIGVSNFAPKHLKELLVKGNERPVVNQIEMSPFLQQKTISSFCRTENIHLTGYCPLARGKRFDDPKLCRIAKGMKKTAAQVMIRWALQSGHTVIPKSVRPERIKENSNVFDFNLNKEQMKILDGLEQGLRFCPDPLEIPKN</sequence>
<dbReference type="Gene3D" id="3.20.20.100">
    <property type="entry name" value="NADP-dependent oxidoreductase domain"/>
    <property type="match status" value="1"/>
</dbReference>
<evidence type="ECO:0000256" key="2">
    <source>
        <dbReference type="ARBA" id="ARBA00022857"/>
    </source>
</evidence>
<dbReference type="FunFam" id="3.20.20.100:FF:000015">
    <property type="entry name" value="Oxidoreductase, aldo/keto reductase family"/>
    <property type="match status" value="1"/>
</dbReference>
<dbReference type="Pfam" id="PF00248">
    <property type="entry name" value="Aldo_ket_red"/>
    <property type="match status" value="1"/>
</dbReference>
<proteinExistence type="inferred from homology"/>
<dbReference type="InterPro" id="IPR036812">
    <property type="entry name" value="NAD(P)_OxRdtase_dom_sf"/>
</dbReference>
<protein>
    <recommendedName>
        <fullName evidence="4">NADP-dependent oxidoreductase domain-containing protein</fullName>
    </recommendedName>
</protein>
<dbReference type="InterPro" id="IPR023210">
    <property type="entry name" value="NADP_OxRdtase_dom"/>
</dbReference>
<keyword evidence="3" id="KW-0560">Oxidoreductase</keyword>
<dbReference type="InterPro" id="IPR020471">
    <property type="entry name" value="AKR"/>
</dbReference>
<dbReference type="PROSITE" id="PS00798">
    <property type="entry name" value="ALDOKETO_REDUCTASE_1"/>
    <property type="match status" value="1"/>
</dbReference>
<dbReference type="PANTHER" id="PTHR43827">
    <property type="entry name" value="2,5-DIKETO-D-GLUCONIC ACID REDUCTASE"/>
    <property type="match status" value="1"/>
</dbReference>
<dbReference type="EMBL" id="UINC01008942">
    <property type="protein sequence ID" value="SVA40191.1"/>
    <property type="molecule type" value="Genomic_DNA"/>
</dbReference>
<gene>
    <name evidence="5" type="ORF">METZ01_LOCUS93045</name>
</gene>
<dbReference type="GO" id="GO:0016616">
    <property type="term" value="F:oxidoreductase activity, acting on the CH-OH group of donors, NAD or NADP as acceptor"/>
    <property type="evidence" value="ECO:0007669"/>
    <property type="project" value="UniProtKB-ARBA"/>
</dbReference>
<accession>A0A381VJJ1</accession>
<dbReference type="PIRSF" id="PIRSF000097">
    <property type="entry name" value="AKR"/>
    <property type="match status" value="1"/>
</dbReference>
<evidence type="ECO:0000313" key="5">
    <source>
        <dbReference type="EMBL" id="SVA40191.1"/>
    </source>
</evidence>